<dbReference type="Proteomes" id="UP000789375">
    <property type="component" value="Unassembled WGS sequence"/>
</dbReference>
<feature type="region of interest" description="Disordered" evidence="3">
    <location>
        <begin position="1078"/>
        <end position="1122"/>
    </location>
</feature>
<dbReference type="InterPro" id="IPR006597">
    <property type="entry name" value="Sel1-like"/>
</dbReference>
<dbReference type="Pfam" id="PF07714">
    <property type="entry name" value="PK_Tyr_Ser-Thr"/>
    <property type="match status" value="1"/>
</dbReference>
<sequence length="1164" mass="131324">MTKVNIPSILVSPDSPTPKSTKSFYSLFSLKTPSIKSPLKSPQKSPIKSFKSTTNSSKNEIRYVLNGAKRVLTKFQHFNHHHELCVKCTGFIEQVIKILEEVGTLSENNRDQLIETKEYNDCSTLIFEIEYYFKKLDQVNSNQFVVKESLKKFVLNLEIVVNAIQRASEHLKPKKVSKWSPSIVSKIKTIGKLMVMKKESDRIKDDSDFVPLMHEEEPVIQQGLNIPTSEVEDPSNIPTSVEDPSNVPTSVEDPIEVPVIVEDPLKVPTSEKEDPIEPIIQREVIITESLIREDESPNEPIIQQDIIMPTGFIKQELIISTGLNRGGNNEGMFFNNKVSEKCIGIIPRDDIKFTKFQNEMSYLMKLSCGCNNILSVKGFTERSIMDNPSILIYIVNYLISSLFLKLTYRNKYATMLVTEWAEFNLPDYLEKNDLDWSAKLSIARGIANALNHIHNLNLLHYNVKSDSVLLDHNLEPKLHKFGMDAKDCIFLKSARSLKSSNWSAPEVKRGGKYTSASEVYSFGVILWEIATQECLSGNKSIDKRDIDDAPTNYLTLMKSALDQEPQNRPTMQEMFDSLSQLESFYSARQQKQQNLSIRNIINILHTNSVVSTSSEDHLTIDSASSSRVTSRANSPAPSISDHEYMFFTNNVNTTSKVENSTDNDEFTVSESTSSIEKSSTVNVNDTSNLEKSSIFTNHVVESPISTKNVDCNSDNENSSTFTLTDDVDYHSGTEISTSTNDVDYHSDTENSTIFTKDVETNAEKSTIFTNDVDYHSDTESSTIFTKDVETNAENSLTSTNDVDYHSDTESSTIFIKDVETNAEKSITFTNDVDYHSDTENSTTITNNVETNAENSPTFTNNVDHNSNIEILQTLTNDIKSTSNIEKSSSTIIHHVESASNAENSPTFTNNIKSTSDTKILTNDVNSASNIETIDLNEFQKLHNNKQYRKAFRLINGYSKQDPKVLFWLGYYHYKGYHESSPYKQDIMTSFKYLEAGAKLNDPDALYYSSYILFNCCLNGIENRYEIALKHLKKASEQNHPASMLELGKYMINGKFGCKKDITSGKTLIRRSKELGNRSAKFNQKVDDTKARKYRSASNASTSPLKRNVYQKKSRTSSNASSASSIRSMIVSKSFSSKKTNTITMDQFRHSASSQEHSNYSLQLL</sequence>
<keyword evidence="6" id="KW-1185">Reference proteome</keyword>
<evidence type="ECO:0000313" key="5">
    <source>
        <dbReference type="EMBL" id="CAG8526304.1"/>
    </source>
</evidence>
<comment type="caution">
    <text evidence="5">The sequence shown here is derived from an EMBL/GenBank/DDBJ whole genome shotgun (WGS) entry which is preliminary data.</text>
</comment>
<dbReference type="SMART" id="SM00671">
    <property type="entry name" value="SEL1"/>
    <property type="match status" value="3"/>
</dbReference>
<feature type="region of interest" description="Disordered" evidence="3">
    <location>
        <begin position="620"/>
        <end position="640"/>
    </location>
</feature>
<feature type="compositionally biased region" description="Low complexity" evidence="3">
    <location>
        <begin position="668"/>
        <end position="681"/>
    </location>
</feature>
<dbReference type="GO" id="GO:0005524">
    <property type="term" value="F:ATP binding"/>
    <property type="evidence" value="ECO:0007669"/>
    <property type="project" value="UniProtKB-KW"/>
</dbReference>
<evidence type="ECO:0000256" key="3">
    <source>
        <dbReference type="SAM" id="MobiDB-lite"/>
    </source>
</evidence>
<feature type="compositionally biased region" description="Polar residues" evidence="3">
    <location>
        <begin position="621"/>
        <end position="637"/>
    </location>
</feature>
<dbReference type="PANTHER" id="PTHR44329:SF298">
    <property type="entry name" value="MIXED LINEAGE KINASE DOMAIN-LIKE PROTEIN"/>
    <property type="match status" value="1"/>
</dbReference>
<dbReference type="EMBL" id="CAJVPP010000985">
    <property type="protein sequence ID" value="CAG8526304.1"/>
    <property type="molecule type" value="Genomic_DNA"/>
</dbReference>
<evidence type="ECO:0000313" key="6">
    <source>
        <dbReference type="Proteomes" id="UP000789375"/>
    </source>
</evidence>
<gene>
    <name evidence="5" type="ORF">FMOSSE_LOCUS5284</name>
</gene>
<evidence type="ECO:0000259" key="4">
    <source>
        <dbReference type="PROSITE" id="PS50011"/>
    </source>
</evidence>
<protein>
    <submittedName>
        <fullName evidence="5">6037_t:CDS:1</fullName>
    </submittedName>
</protein>
<organism evidence="5 6">
    <name type="scientific">Funneliformis mosseae</name>
    <name type="common">Endomycorrhizal fungus</name>
    <name type="synonym">Glomus mosseae</name>
    <dbReference type="NCBI Taxonomy" id="27381"/>
    <lineage>
        <taxon>Eukaryota</taxon>
        <taxon>Fungi</taxon>
        <taxon>Fungi incertae sedis</taxon>
        <taxon>Mucoromycota</taxon>
        <taxon>Glomeromycotina</taxon>
        <taxon>Glomeromycetes</taxon>
        <taxon>Glomerales</taxon>
        <taxon>Glomeraceae</taxon>
        <taxon>Funneliformis</taxon>
    </lineage>
</organism>
<feature type="domain" description="Protein kinase" evidence="4">
    <location>
        <begin position="317"/>
        <end position="585"/>
    </location>
</feature>
<feature type="region of interest" description="Disordered" evidence="3">
    <location>
        <begin position="1"/>
        <end position="20"/>
    </location>
</feature>
<proteinExistence type="predicted"/>
<feature type="compositionally biased region" description="Polar residues" evidence="3">
    <location>
        <begin position="1095"/>
        <end position="1104"/>
    </location>
</feature>
<accession>A0A9N9AE47</accession>
<feature type="region of interest" description="Disordered" evidence="3">
    <location>
        <begin position="656"/>
        <end position="681"/>
    </location>
</feature>
<dbReference type="PROSITE" id="PS50011">
    <property type="entry name" value="PROTEIN_KINASE_DOM"/>
    <property type="match status" value="1"/>
</dbReference>
<dbReference type="InterPro" id="IPR000719">
    <property type="entry name" value="Prot_kinase_dom"/>
</dbReference>
<dbReference type="GO" id="GO:0004672">
    <property type="term" value="F:protein kinase activity"/>
    <property type="evidence" value="ECO:0007669"/>
    <property type="project" value="InterPro"/>
</dbReference>
<dbReference type="InterPro" id="IPR011009">
    <property type="entry name" value="Kinase-like_dom_sf"/>
</dbReference>
<dbReference type="SUPFAM" id="SSF56112">
    <property type="entry name" value="Protein kinase-like (PK-like)"/>
    <property type="match status" value="1"/>
</dbReference>
<evidence type="ECO:0000256" key="1">
    <source>
        <dbReference type="ARBA" id="ARBA00022741"/>
    </source>
</evidence>
<reference evidence="5" key="1">
    <citation type="submission" date="2021-06" db="EMBL/GenBank/DDBJ databases">
        <authorList>
            <person name="Kallberg Y."/>
            <person name="Tangrot J."/>
            <person name="Rosling A."/>
        </authorList>
    </citation>
    <scope>NUCLEOTIDE SEQUENCE</scope>
    <source>
        <strain evidence="5">87-6 pot B 2015</strain>
    </source>
</reference>
<keyword evidence="2" id="KW-0067">ATP-binding</keyword>
<keyword evidence="1" id="KW-0547">Nucleotide-binding</keyword>
<feature type="compositionally biased region" description="Polar residues" evidence="3">
    <location>
        <begin position="236"/>
        <end position="249"/>
    </location>
</feature>
<dbReference type="InterPro" id="IPR001245">
    <property type="entry name" value="Ser-Thr/Tyr_kinase_cat_dom"/>
</dbReference>
<dbReference type="Gene3D" id="1.25.40.10">
    <property type="entry name" value="Tetratricopeptide repeat domain"/>
    <property type="match status" value="1"/>
</dbReference>
<dbReference type="AlphaFoldDB" id="A0A9N9AE47"/>
<dbReference type="Gene3D" id="1.10.510.10">
    <property type="entry name" value="Transferase(Phosphotransferase) domain 1"/>
    <property type="match status" value="1"/>
</dbReference>
<name>A0A9N9AE47_FUNMO</name>
<dbReference type="InterPro" id="IPR011990">
    <property type="entry name" value="TPR-like_helical_dom_sf"/>
</dbReference>
<dbReference type="GO" id="GO:0097527">
    <property type="term" value="P:necroptotic signaling pathway"/>
    <property type="evidence" value="ECO:0007669"/>
    <property type="project" value="TreeGrafter"/>
</dbReference>
<dbReference type="PANTHER" id="PTHR44329">
    <property type="entry name" value="SERINE/THREONINE-PROTEIN KINASE TNNI3K-RELATED"/>
    <property type="match status" value="1"/>
</dbReference>
<dbReference type="InterPro" id="IPR051681">
    <property type="entry name" value="Ser/Thr_Kinases-Pseudokinases"/>
</dbReference>
<feature type="region of interest" description="Disordered" evidence="3">
    <location>
        <begin position="230"/>
        <end position="251"/>
    </location>
</feature>
<dbReference type="SUPFAM" id="SSF81901">
    <property type="entry name" value="HCP-like"/>
    <property type="match status" value="1"/>
</dbReference>
<evidence type="ECO:0000256" key="2">
    <source>
        <dbReference type="ARBA" id="ARBA00022840"/>
    </source>
</evidence>